<dbReference type="AlphaFoldDB" id="A0A1K0IR85"/>
<gene>
    <name evidence="2" type="ORF">CNECB9_560038</name>
</gene>
<dbReference type="RefSeq" id="WP_340530217.1">
    <property type="nucleotide sequence ID" value="NZ_FMSH01000503.1"/>
</dbReference>
<feature type="compositionally biased region" description="Gly residues" evidence="1">
    <location>
        <begin position="99"/>
        <end position="108"/>
    </location>
</feature>
<accession>A0A1K0IR85</accession>
<evidence type="ECO:0000256" key="1">
    <source>
        <dbReference type="SAM" id="MobiDB-lite"/>
    </source>
</evidence>
<sequence>MMRAAAWYIDTIDARSGYAFASYRVADLSDAAALSDICETVFIEAPHFVPERVGSRTLSLGAARAGFQIGLYLESGEGEVPFPTLDALSDFVRRAYGSGGASDGGGGATPPLTPPPGDNGPREDREQRDAPDGDAWKEEIARGKADDIDPVDALKTAHQAFAGLIRQASLANPAHAAGAFDMLLESRFRHAEGRFAAHRLARAALRLSIHVISFPEPPRFSSEWKILDASGRHLFACISRLNLWASIRLHLRADPAALKRVFHVLSDFHDSRNGPGWLVSHFERRPSSKDAGLLTWLLQMVLVSGRRAFPLSFRYLQDHGLLRLPLYDHRVTESWNRFADLGRIMIPERLIPTEYRPGHASPSLRNLLAFGCNAFAQIPPHDEDAVFETMLFAACYLNANVAGDVAGVLRSDYGYDFADSEQEALFDARHLVAATLPWIRANLPNYAFVQEVENSIAQAATVGR</sequence>
<dbReference type="EMBL" id="FMSH01000503">
    <property type="protein sequence ID" value="SCU98929.1"/>
    <property type="molecule type" value="Genomic_DNA"/>
</dbReference>
<name>A0A1K0IR85_CUPNE</name>
<organism evidence="2">
    <name type="scientific">Cupriavidus necator</name>
    <name type="common">Alcaligenes eutrophus</name>
    <name type="synonym">Ralstonia eutropha</name>
    <dbReference type="NCBI Taxonomy" id="106590"/>
    <lineage>
        <taxon>Bacteria</taxon>
        <taxon>Pseudomonadati</taxon>
        <taxon>Pseudomonadota</taxon>
        <taxon>Betaproteobacteria</taxon>
        <taxon>Burkholderiales</taxon>
        <taxon>Burkholderiaceae</taxon>
        <taxon>Cupriavidus</taxon>
    </lineage>
</organism>
<proteinExistence type="predicted"/>
<evidence type="ECO:0000313" key="2">
    <source>
        <dbReference type="EMBL" id="SCU98929.1"/>
    </source>
</evidence>
<feature type="region of interest" description="Disordered" evidence="1">
    <location>
        <begin position="99"/>
        <end position="134"/>
    </location>
</feature>
<protein>
    <submittedName>
        <fullName evidence="2">Uncharacterized protein</fullName>
    </submittedName>
</protein>
<reference evidence="2" key="1">
    <citation type="submission" date="2016-09" db="EMBL/GenBank/DDBJ databases">
        <authorList>
            <person name="Capua I."/>
            <person name="De Benedictis P."/>
            <person name="Joannis T."/>
            <person name="Lombin L.H."/>
            <person name="Cattoli G."/>
        </authorList>
    </citation>
    <scope>NUCLEOTIDE SEQUENCE</scope>
    <source>
        <strain evidence="2">B9</strain>
    </source>
</reference>
<feature type="compositionally biased region" description="Basic and acidic residues" evidence="1">
    <location>
        <begin position="120"/>
        <end position="134"/>
    </location>
</feature>